<dbReference type="Proteomes" id="UP000621500">
    <property type="component" value="Unassembled WGS sequence"/>
</dbReference>
<reference evidence="5 6" key="1">
    <citation type="submission" date="2021-01" db="EMBL/GenBank/DDBJ databases">
        <title>Whole genome shotgun sequence of Plantactinospora mayteni NBRC 109088.</title>
        <authorList>
            <person name="Komaki H."/>
            <person name="Tamura T."/>
        </authorList>
    </citation>
    <scope>NUCLEOTIDE SEQUENCE [LARGE SCALE GENOMIC DNA]</scope>
    <source>
        <strain evidence="5 6">NBRC 109088</strain>
    </source>
</reference>
<accession>A0ABQ4EVS9</accession>
<dbReference type="EMBL" id="BONX01000036">
    <property type="protein sequence ID" value="GIG98755.1"/>
    <property type="molecule type" value="Genomic_DNA"/>
</dbReference>
<dbReference type="Pfam" id="PF13354">
    <property type="entry name" value="Beta-lactamase2"/>
    <property type="match status" value="1"/>
</dbReference>
<evidence type="ECO:0000256" key="1">
    <source>
        <dbReference type="ARBA" id="ARBA00018879"/>
    </source>
</evidence>
<protein>
    <recommendedName>
        <fullName evidence="1">Beta-lactamase</fullName>
    </recommendedName>
    <alternativeName>
        <fullName evidence="2">Penicillinase</fullName>
    </alternativeName>
</protein>
<keyword evidence="6" id="KW-1185">Reference proteome</keyword>
<comment type="caution">
    <text evidence="5">The sequence shown here is derived from an EMBL/GenBank/DDBJ whole genome shotgun (WGS) entry which is preliminary data.</text>
</comment>
<dbReference type="Gene3D" id="3.40.710.10">
    <property type="entry name" value="DD-peptidase/beta-lactamase superfamily"/>
    <property type="match status" value="1"/>
</dbReference>
<evidence type="ECO:0000313" key="6">
    <source>
        <dbReference type="Proteomes" id="UP000621500"/>
    </source>
</evidence>
<feature type="domain" description="Beta-lactamase class A catalytic" evidence="4">
    <location>
        <begin position="130"/>
        <end position="240"/>
    </location>
</feature>
<dbReference type="SUPFAM" id="SSF56601">
    <property type="entry name" value="beta-lactamase/transpeptidase-like"/>
    <property type="match status" value="1"/>
</dbReference>
<dbReference type="InterPro" id="IPR012338">
    <property type="entry name" value="Beta-lactam/transpept-like"/>
</dbReference>
<dbReference type="PROSITE" id="PS51318">
    <property type="entry name" value="TAT"/>
    <property type="match status" value="1"/>
</dbReference>
<evidence type="ECO:0000256" key="2">
    <source>
        <dbReference type="ARBA" id="ARBA00030171"/>
    </source>
</evidence>
<dbReference type="InterPro" id="IPR006311">
    <property type="entry name" value="TAT_signal"/>
</dbReference>
<gene>
    <name evidence="5" type="ORF">Pma05_53280</name>
</gene>
<name>A0ABQ4EVS9_9ACTN</name>
<feature type="region of interest" description="Disordered" evidence="3">
    <location>
        <begin position="34"/>
        <end position="58"/>
    </location>
</feature>
<evidence type="ECO:0000256" key="3">
    <source>
        <dbReference type="SAM" id="MobiDB-lite"/>
    </source>
</evidence>
<dbReference type="PANTHER" id="PTHR35333:SF3">
    <property type="entry name" value="BETA-LACTAMASE-TYPE TRANSPEPTIDASE FOLD CONTAINING PROTEIN"/>
    <property type="match status" value="1"/>
</dbReference>
<evidence type="ECO:0000259" key="4">
    <source>
        <dbReference type="Pfam" id="PF13354"/>
    </source>
</evidence>
<sequence>MTSRPGPRRRELLAATAAALLGAGAAGTGLAYRWTGSAGAGPQPGATASPPRPTPSPTPDYAALAGTRIERNLRGVGGRVTLAVEDRASGLAVTAGTRRYQTASIVKVDILAALLLRRQDQGRKLGANERQLARSMIVVSDNAAASSLYATIGHRTGLTAANRTLGLRQTTPNSSWGVTTTTAADQLRLLTAITDPAGPLGDDGRDFLLGLMGEVDKQQDWGITAAAGRASTASYVKNGWTTVDADNGLWLAHSIGRIVEPGRDWLVAVLSDHHSTQQKGIAAVEKAARYALTELRKVPSSSTGALTH</sequence>
<dbReference type="InterPro" id="IPR045155">
    <property type="entry name" value="Beta-lactam_cat"/>
</dbReference>
<dbReference type="InterPro" id="IPR000871">
    <property type="entry name" value="Beta-lactam_class-A"/>
</dbReference>
<organism evidence="5 6">
    <name type="scientific">Plantactinospora mayteni</name>
    <dbReference type="NCBI Taxonomy" id="566021"/>
    <lineage>
        <taxon>Bacteria</taxon>
        <taxon>Bacillati</taxon>
        <taxon>Actinomycetota</taxon>
        <taxon>Actinomycetes</taxon>
        <taxon>Micromonosporales</taxon>
        <taxon>Micromonosporaceae</taxon>
        <taxon>Plantactinospora</taxon>
    </lineage>
</organism>
<evidence type="ECO:0000313" key="5">
    <source>
        <dbReference type="EMBL" id="GIG98755.1"/>
    </source>
</evidence>
<dbReference type="RefSeq" id="WP_203860172.1">
    <property type="nucleotide sequence ID" value="NZ_BAAAZQ010000028.1"/>
</dbReference>
<dbReference type="PANTHER" id="PTHR35333">
    <property type="entry name" value="BETA-LACTAMASE"/>
    <property type="match status" value="1"/>
</dbReference>
<proteinExistence type="predicted"/>